<dbReference type="GeneID" id="84590912"/>
<dbReference type="RefSeq" id="XP_059600582.1">
    <property type="nucleotide sequence ID" value="XM_059747522.1"/>
</dbReference>
<evidence type="ECO:0000256" key="1">
    <source>
        <dbReference type="SAM" id="MobiDB-lite"/>
    </source>
</evidence>
<gene>
    <name evidence="2" type="ORF">An04g05200</name>
</gene>
<organism evidence="2">
    <name type="scientific">Aspergillus niger</name>
    <dbReference type="NCBI Taxonomy" id="5061"/>
    <lineage>
        <taxon>Eukaryota</taxon>
        <taxon>Fungi</taxon>
        <taxon>Dikarya</taxon>
        <taxon>Ascomycota</taxon>
        <taxon>Pezizomycotina</taxon>
        <taxon>Eurotiomycetes</taxon>
        <taxon>Eurotiomycetidae</taxon>
        <taxon>Eurotiales</taxon>
        <taxon>Aspergillaceae</taxon>
        <taxon>Aspergillus</taxon>
        <taxon>Aspergillus subgen. Circumdati</taxon>
    </lineage>
</organism>
<reference evidence="2" key="1">
    <citation type="submission" date="2025-02" db="EMBL/GenBank/DDBJ databases">
        <authorList>
            <consortium name="NCBI Genome Project"/>
        </authorList>
    </citation>
    <scope>NUCLEOTIDE SEQUENCE</scope>
</reference>
<dbReference type="AlphaFoldDB" id="A0AAJ8BMU3"/>
<dbReference type="KEGG" id="ang:An04g05200"/>
<accession>A0AAJ8BMU3</accession>
<sequence length="157" mass="16747">MNGAAPLQLNPTNHLGIFCGRISKLPTSLVIDDHDLSVERDYTNAKYSLLSLFSSHFWDGLVDLISGGGATSSPTACVDLVALTMVVAMGSLAKARFISQLTNEECAISCSSPAMHSLQLPTMTPPDQGWGSAEVGSSRPEHDETGHHETIRPPSQK</sequence>
<protein>
    <submittedName>
        <fullName evidence="2">Uncharacterized protein</fullName>
    </submittedName>
</protein>
<feature type="compositionally biased region" description="Basic and acidic residues" evidence="1">
    <location>
        <begin position="139"/>
        <end position="151"/>
    </location>
</feature>
<reference evidence="2" key="2">
    <citation type="submission" date="2025-08" db="UniProtKB">
        <authorList>
            <consortium name="RefSeq"/>
        </authorList>
    </citation>
    <scope>IDENTIFICATION</scope>
</reference>
<dbReference type="VEuPathDB" id="FungiDB:An04g05200"/>
<evidence type="ECO:0000313" key="2">
    <source>
        <dbReference type="RefSeq" id="XP_059600582.1"/>
    </source>
</evidence>
<feature type="region of interest" description="Disordered" evidence="1">
    <location>
        <begin position="118"/>
        <end position="157"/>
    </location>
</feature>
<name>A0AAJ8BMU3_ASPNG</name>
<proteinExistence type="predicted"/>